<protein>
    <submittedName>
        <fullName evidence="1">AlNc14C654G12337 protein</fullName>
    </submittedName>
</protein>
<dbReference type="InterPro" id="IPR027417">
    <property type="entry name" value="P-loop_NTPase"/>
</dbReference>
<proteinExistence type="predicted"/>
<organism evidence="1">
    <name type="scientific">Ustilago esculenta</name>
    <dbReference type="NCBI Taxonomy" id="185366"/>
    <lineage>
        <taxon>Eukaryota</taxon>
        <taxon>Fungi</taxon>
        <taxon>Dikarya</taxon>
        <taxon>Basidiomycota</taxon>
        <taxon>Ustilaginomycotina</taxon>
        <taxon>Ustilaginomycetes</taxon>
        <taxon>Ustilaginales</taxon>
        <taxon>Ustilaginaceae</taxon>
        <taxon>Ustilago</taxon>
    </lineage>
</organism>
<gene>
    <name evidence="1" type="ORF">UE_1361</name>
</gene>
<sequence>MPALDQTPPDIIMLDSEGAPEHTEASDESADCDINPLEYSAVISRRSDPEEPDHTSVVKFMPYGCIAPFARDQPGAARISSFCISPVESTSIPRSTPLERKMSTGEKILANVLSKDDLELLMWVIGNGLVDPPSKPRSVLLYGPGGDGKTTTIRTISECLCGTVYTLSQDYSSGSKPVSGDDVAGIFGSNHLWYPNAQTRKPWFMRRMIAIVMTPLPKNCPRPQNEFSDNKVTDFYGTTPPLTIRHLLVTMFGYRVAVATRGVIEKHDASDMECQSAVFSMAISSLIDYNQLIRMAELMAPHMIKDLGFTKVIRGLSIGRVKKSVSQQSTPRENGTA</sequence>
<reference evidence="1" key="2">
    <citation type="journal article" date="2019" name="Fungal Genet. Biol.">
        <title>The smut fungus Ustilago esculenta has a bipolar mating system with three idiomorphs larger than 500?kb.</title>
        <authorList>
            <person name="Liang S.W."/>
            <person name="Huang Y.H."/>
            <person name="Chiu J.Y."/>
            <person name="Tseng H.W."/>
            <person name="Haung J.H."/>
            <person name="Shen W.C."/>
        </authorList>
    </citation>
    <scope>NUCLEOTIDE SEQUENCE</scope>
    <source>
        <strain evidence="1">12JK1RB1-A1</strain>
    </source>
</reference>
<evidence type="ECO:0000313" key="1">
    <source>
        <dbReference type="EMBL" id="QBH67427.1"/>
    </source>
</evidence>
<reference evidence="1" key="1">
    <citation type="submission" date="2018-11" db="EMBL/GenBank/DDBJ databases">
        <authorList>
            <person name="Shen W.-C."/>
            <person name="Liang S.-W."/>
            <person name="Huang Y.-H."/>
            <person name="Chiu J.-Y."/>
        </authorList>
    </citation>
    <scope>NUCLEOTIDE SEQUENCE</scope>
    <source>
        <strain evidence="1">12JK1RB1-A1</strain>
    </source>
</reference>
<name>A0A481SFN3_9BASI</name>
<dbReference type="EMBL" id="MK125512">
    <property type="protein sequence ID" value="QBH67427.1"/>
    <property type="molecule type" value="Genomic_DNA"/>
</dbReference>
<accession>A0A481SFN3</accession>
<dbReference type="AlphaFoldDB" id="A0A481SFN3"/>
<dbReference type="SUPFAM" id="SSF52540">
    <property type="entry name" value="P-loop containing nucleoside triphosphate hydrolases"/>
    <property type="match status" value="1"/>
</dbReference>